<dbReference type="PANTHER" id="PTHR24403:SF67">
    <property type="entry name" value="FI01116P-RELATED"/>
    <property type="match status" value="1"/>
</dbReference>
<dbReference type="Gene3D" id="3.30.160.60">
    <property type="entry name" value="Classic Zinc Finger"/>
    <property type="match status" value="3"/>
</dbReference>
<protein>
    <recommendedName>
        <fullName evidence="5">C2H2-type domain-containing protein</fullName>
    </recommendedName>
</protein>
<feature type="domain" description="C2H2-type" evidence="5">
    <location>
        <begin position="143"/>
        <end position="166"/>
    </location>
</feature>
<feature type="domain" description="C2H2-type" evidence="5">
    <location>
        <begin position="228"/>
        <end position="251"/>
    </location>
</feature>
<evidence type="ECO:0000313" key="6">
    <source>
        <dbReference type="EMBL" id="KAJ3653657.1"/>
    </source>
</evidence>
<dbReference type="GO" id="GO:0005634">
    <property type="term" value="C:nucleus"/>
    <property type="evidence" value="ECO:0007669"/>
    <property type="project" value="TreeGrafter"/>
</dbReference>
<keyword evidence="7" id="KW-1185">Reference proteome</keyword>
<keyword evidence="2" id="KW-0677">Repeat</keyword>
<evidence type="ECO:0000313" key="7">
    <source>
        <dbReference type="Proteomes" id="UP001168821"/>
    </source>
</evidence>
<proteinExistence type="predicted"/>
<sequence length="295" mass="34651">MFSGFGLNGAKLGKGRRRVGLTGKSTRVKLLPGCNIKTTSPMDFFDQPDPKTGLFDCTRSEIDQYRCPLCPLFQTNCLACQSCPFTTHSQYLCSRHHQSLRHDLNPHETPEKLSWYTCPHCPFKTPNKPFLEIHLRIHSSDCLKCDSCDFKTYHELSLDQHRALEHAMWLVCSLCPFKTISSNRLALHERRRHSRRNLEWIVCSKCPFKTKLKSAMSKHTKIHESPNLFCKHCSFKTQFEDMLERHVARKHPKNVQLFACNQCDLKTKSKKWLRKHKSTQHGRKWFQNDKYRRFV</sequence>
<dbReference type="PANTHER" id="PTHR24403">
    <property type="entry name" value="ZINC FINGER PROTEIN"/>
    <property type="match status" value="1"/>
</dbReference>
<comment type="caution">
    <text evidence="6">The sequence shown here is derived from an EMBL/GenBank/DDBJ whole genome shotgun (WGS) entry which is preliminary data.</text>
</comment>
<dbReference type="GO" id="GO:0008270">
    <property type="term" value="F:zinc ion binding"/>
    <property type="evidence" value="ECO:0007669"/>
    <property type="project" value="UniProtKB-KW"/>
</dbReference>
<keyword evidence="4" id="KW-0862">Zinc</keyword>
<keyword evidence="1" id="KW-0479">Metal-binding</keyword>
<accession>A0AA38ICC3</accession>
<dbReference type="AlphaFoldDB" id="A0AA38ICC3"/>
<dbReference type="InterPro" id="IPR050688">
    <property type="entry name" value="Zinc_finger/UBP_domain"/>
</dbReference>
<evidence type="ECO:0000256" key="2">
    <source>
        <dbReference type="ARBA" id="ARBA00022737"/>
    </source>
</evidence>
<dbReference type="EMBL" id="JALNTZ010000004">
    <property type="protein sequence ID" value="KAJ3653657.1"/>
    <property type="molecule type" value="Genomic_DNA"/>
</dbReference>
<dbReference type="GO" id="GO:0045944">
    <property type="term" value="P:positive regulation of transcription by RNA polymerase II"/>
    <property type="evidence" value="ECO:0007669"/>
    <property type="project" value="TreeGrafter"/>
</dbReference>
<evidence type="ECO:0000259" key="5">
    <source>
        <dbReference type="SMART" id="SM00355"/>
    </source>
</evidence>
<feature type="domain" description="C2H2-type" evidence="5">
    <location>
        <begin position="78"/>
        <end position="102"/>
    </location>
</feature>
<gene>
    <name evidence="6" type="ORF">Zmor_012896</name>
</gene>
<keyword evidence="3" id="KW-0863">Zinc-finger</keyword>
<feature type="domain" description="C2H2-type" evidence="5">
    <location>
        <begin position="258"/>
        <end position="281"/>
    </location>
</feature>
<organism evidence="6 7">
    <name type="scientific">Zophobas morio</name>
    <dbReference type="NCBI Taxonomy" id="2755281"/>
    <lineage>
        <taxon>Eukaryota</taxon>
        <taxon>Metazoa</taxon>
        <taxon>Ecdysozoa</taxon>
        <taxon>Arthropoda</taxon>
        <taxon>Hexapoda</taxon>
        <taxon>Insecta</taxon>
        <taxon>Pterygota</taxon>
        <taxon>Neoptera</taxon>
        <taxon>Endopterygota</taxon>
        <taxon>Coleoptera</taxon>
        <taxon>Polyphaga</taxon>
        <taxon>Cucujiformia</taxon>
        <taxon>Tenebrionidae</taxon>
        <taxon>Zophobas</taxon>
    </lineage>
</organism>
<feature type="domain" description="C2H2-type" evidence="5">
    <location>
        <begin position="170"/>
        <end position="193"/>
    </location>
</feature>
<dbReference type="Proteomes" id="UP001168821">
    <property type="component" value="Unassembled WGS sequence"/>
</dbReference>
<evidence type="ECO:0000256" key="3">
    <source>
        <dbReference type="ARBA" id="ARBA00022771"/>
    </source>
</evidence>
<feature type="domain" description="C2H2-type" evidence="5">
    <location>
        <begin position="116"/>
        <end position="138"/>
    </location>
</feature>
<name>A0AA38ICC3_9CUCU</name>
<evidence type="ECO:0000256" key="4">
    <source>
        <dbReference type="ARBA" id="ARBA00022833"/>
    </source>
</evidence>
<dbReference type="InterPro" id="IPR013087">
    <property type="entry name" value="Znf_C2H2_type"/>
</dbReference>
<feature type="domain" description="C2H2-type" evidence="5">
    <location>
        <begin position="201"/>
        <end position="223"/>
    </location>
</feature>
<reference evidence="6" key="1">
    <citation type="journal article" date="2023" name="G3 (Bethesda)">
        <title>Whole genome assemblies of Zophobas morio and Tenebrio molitor.</title>
        <authorList>
            <person name="Kaur S."/>
            <person name="Stinson S.A."/>
            <person name="diCenzo G.C."/>
        </authorList>
    </citation>
    <scope>NUCLEOTIDE SEQUENCE</scope>
    <source>
        <strain evidence="6">QUZm001</strain>
    </source>
</reference>
<dbReference type="SMART" id="SM00355">
    <property type="entry name" value="ZnF_C2H2"/>
    <property type="match status" value="7"/>
</dbReference>
<evidence type="ECO:0000256" key="1">
    <source>
        <dbReference type="ARBA" id="ARBA00022723"/>
    </source>
</evidence>